<keyword evidence="2" id="KW-1185">Reference proteome</keyword>
<name>A0A0J7JUP4_LASNI</name>
<dbReference type="Proteomes" id="UP000036403">
    <property type="component" value="Unassembled WGS sequence"/>
</dbReference>
<evidence type="ECO:0000313" key="1">
    <source>
        <dbReference type="EMBL" id="KMQ81978.1"/>
    </source>
</evidence>
<dbReference type="EMBL" id="LBMM01029715">
    <property type="protein sequence ID" value="KMQ81978.1"/>
    <property type="molecule type" value="Genomic_DNA"/>
</dbReference>
<reference evidence="1 2" key="1">
    <citation type="submission" date="2015-04" db="EMBL/GenBank/DDBJ databases">
        <title>Lasius niger genome sequencing.</title>
        <authorList>
            <person name="Konorov E.A."/>
            <person name="Nikitin M.A."/>
            <person name="Kirill M.V."/>
            <person name="Chang P."/>
        </authorList>
    </citation>
    <scope>NUCLEOTIDE SEQUENCE [LARGE SCALE GENOMIC DNA]</scope>
    <source>
        <tissue evidence="1">Whole</tissue>
    </source>
</reference>
<dbReference type="PaxDb" id="67767-A0A0J7JUP4"/>
<gene>
    <name evidence="1" type="ORF">RF55_24593</name>
</gene>
<dbReference type="STRING" id="67767.A0A0J7JUP4"/>
<proteinExistence type="predicted"/>
<protein>
    <submittedName>
        <fullName evidence="1">Ubx domain-containing protein</fullName>
    </submittedName>
</protein>
<accession>A0A0J7JUP4</accession>
<sequence>MFYPGSLQEGISTAVGQQKMVLCFVTSKYPYAMATMPHGANAPFSDEDEESQRWENEFLQDGSVCIRPPRS</sequence>
<evidence type="ECO:0000313" key="2">
    <source>
        <dbReference type="Proteomes" id="UP000036403"/>
    </source>
</evidence>
<comment type="caution">
    <text evidence="1">The sequence shown here is derived from an EMBL/GenBank/DDBJ whole genome shotgun (WGS) entry which is preliminary data.</text>
</comment>
<dbReference type="OrthoDB" id="2445133at2759"/>
<organism evidence="1 2">
    <name type="scientific">Lasius niger</name>
    <name type="common">Black garden ant</name>
    <dbReference type="NCBI Taxonomy" id="67767"/>
    <lineage>
        <taxon>Eukaryota</taxon>
        <taxon>Metazoa</taxon>
        <taxon>Ecdysozoa</taxon>
        <taxon>Arthropoda</taxon>
        <taxon>Hexapoda</taxon>
        <taxon>Insecta</taxon>
        <taxon>Pterygota</taxon>
        <taxon>Neoptera</taxon>
        <taxon>Endopterygota</taxon>
        <taxon>Hymenoptera</taxon>
        <taxon>Apocrita</taxon>
        <taxon>Aculeata</taxon>
        <taxon>Formicoidea</taxon>
        <taxon>Formicidae</taxon>
        <taxon>Formicinae</taxon>
        <taxon>Lasius</taxon>
        <taxon>Lasius</taxon>
    </lineage>
</organism>
<dbReference type="AlphaFoldDB" id="A0A0J7JUP4"/>